<sequence>MSRKVFEQSVFSAVSKDVIDIQTRGGSAVQQSIFGFTGFDKDNIQSYEEGDYHLLNGGREIRWNT</sequence>
<evidence type="ECO:0000313" key="1">
    <source>
        <dbReference type="EMBL" id="DAE31581.1"/>
    </source>
</evidence>
<dbReference type="EMBL" id="BK059109">
    <property type="protein sequence ID" value="DAE31581.1"/>
    <property type="molecule type" value="Genomic_DNA"/>
</dbReference>
<proteinExistence type="predicted"/>
<reference evidence="1" key="1">
    <citation type="journal article" date="2021" name="Proc. Natl. Acad. Sci. U.S.A.">
        <title>A Catalog of Tens of Thousands of Viruses from Human Metagenomes Reveals Hidden Associations with Chronic Diseases.</title>
        <authorList>
            <person name="Tisza M.J."/>
            <person name="Buck C.B."/>
        </authorList>
    </citation>
    <scope>NUCLEOTIDE SEQUENCE</scope>
    <source>
        <strain evidence="1">CtBM815</strain>
    </source>
</reference>
<name>A0A8S5RKK8_9VIRU</name>
<protein>
    <submittedName>
        <fullName evidence="1">Uncharacterized protein</fullName>
    </submittedName>
</protein>
<accession>A0A8S5RKK8</accession>
<organism evidence="1">
    <name type="scientific">virus sp. ctBM815</name>
    <dbReference type="NCBI Taxonomy" id="2825806"/>
    <lineage>
        <taxon>Viruses</taxon>
    </lineage>
</organism>